<dbReference type="InterPro" id="IPR006342">
    <property type="entry name" value="FkbM_mtfrase"/>
</dbReference>
<keyword evidence="3" id="KW-1185">Reference proteome</keyword>
<evidence type="ECO:0000313" key="3">
    <source>
        <dbReference type="Proteomes" id="UP000607559"/>
    </source>
</evidence>
<dbReference type="InterPro" id="IPR029063">
    <property type="entry name" value="SAM-dependent_MTases_sf"/>
</dbReference>
<accession>A0A8J2UFV6</accession>
<dbReference type="Proteomes" id="UP000607559">
    <property type="component" value="Unassembled WGS sequence"/>
</dbReference>
<dbReference type="RefSeq" id="WP_188934393.1">
    <property type="nucleotide sequence ID" value="NZ_BMJC01000004.1"/>
</dbReference>
<dbReference type="AlphaFoldDB" id="A0A8J2UFV6"/>
<dbReference type="NCBIfam" id="TIGR01444">
    <property type="entry name" value="fkbM_fam"/>
    <property type="match status" value="1"/>
</dbReference>
<evidence type="ECO:0000259" key="1">
    <source>
        <dbReference type="Pfam" id="PF05050"/>
    </source>
</evidence>
<proteinExistence type="predicted"/>
<dbReference type="SUPFAM" id="SSF53335">
    <property type="entry name" value="S-adenosyl-L-methionine-dependent methyltransferases"/>
    <property type="match status" value="1"/>
</dbReference>
<dbReference type="Pfam" id="PF05050">
    <property type="entry name" value="Methyltransf_21"/>
    <property type="match status" value="1"/>
</dbReference>
<reference evidence="2" key="2">
    <citation type="submission" date="2020-09" db="EMBL/GenBank/DDBJ databases">
        <authorList>
            <person name="Sun Q."/>
            <person name="Zhou Y."/>
        </authorList>
    </citation>
    <scope>NUCLEOTIDE SEQUENCE</scope>
    <source>
        <strain evidence="2">CGMCC 1.15448</strain>
    </source>
</reference>
<evidence type="ECO:0000313" key="2">
    <source>
        <dbReference type="EMBL" id="GGB09865.1"/>
    </source>
</evidence>
<sequence length="237" mass="27361">MRPGTEKKLYKKVQEKKVALHHICEVGVWLPEMSNVLDFIVSEKIRTTLVEPDPKSIAAIHAYFRDYPNVQLLPYAAFDHHGVLELVQRNASTFVSTLPYSPALVNDNYHIQQEDRFTVECRRFDELDDGTISLLSVDTEGSEWYVIQYLKSRPLVISVEMHGKSYLNPYYAEIAGWMAREGYAKWYMDKTDIVYFRKGAFPITGAEKLQLSLMAAFVRFRRARKQIGKLFSPKAGK</sequence>
<reference evidence="2" key="1">
    <citation type="journal article" date="2014" name="Int. J. Syst. Evol. Microbiol.">
        <title>Complete genome sequence of Corynebacterium casei LMG S-19264T (=DSM 44701T), isolated from a smear-ripened cheese.</title>
        <authorList>
            <consortium name="US DOE Joint Genome Institute (JGI-PGF)"/>
            <person name="Walter F."/>
            <person name="Albersmeier A."/>
            <person name="Kalinowski J."/>
            <person name="Ruckert C."/>
        </authorList>
    </citation>
    <scope>NUCLEOTIDE SEQUENCE</scope>
    <source>
        <strain evidence="2">CGMCC 1.15448</strain>
    </source>
</reference>
<name>A0A8J2UFV6_9BACT</name>
<protein>
    <recommendedName>
        <fullName evidence="1">Methyltransferase FkbM domain-containing protein</fullName>
    </recommendedName>
</protein>
<organism evidence="2 3">
    <name type="scientific">Puia dinghuensis</name>
    <dbReference type="NCBI Taxonomy" id="1792502"/>
    <lineage>
        <taxon>Bacteria</taxon>
        <taxon>Pseudomonadati</taxon>
        <taxon>Bacteroidota</taxon>
        <taxon>Chitinophagia</taxon>
        <taxon>Chitinophagales</taxon>
        <taxon>Chitinophagaceae</taxon>
        <taxon>Puia</taxon>
    </lineage>
</organism>
<dbReference type="Gene3D" id="3.40.50.150">
    <property type="entry name" value="Vaccinia Virus protein VP39"/>
    <property type="match status" value="1"/>
</dbReference>
<feature type="domain" description="Methyltransferase FkbM" evidence="1">
    <location>
        <begin position="45"/>
        <end position="183"/>
    </location>
</feature>
<gene>
    <name evidence="2" type="ORF">GCM10011511_36760</name>
</gene>
<comment type="caution">
    <text evidence="2">The sequence shown here is derived from an EMBL/GenBank/DDBJ whole genome shotgun (WGS) entry which is preliminary data.</text>
</comment>
<dbReference type="EMBL" id="BMJC01000004">
    <property type="protein sequence ID" value="GGB09865.1"/>
    <property type="molecule type" value="Genomic_DNA"/>
</dbReference>